<gene>
    <name evidence="1" type="ORF">GOTRE_009_00290</name>
</gene>
<accession>A0ABQ0H8E5</accession>
<dbReference type="GeneID" id="32690806"/>
<sequence>MVVHEVKGGILSGLIVDPAAVGASATEISRCASRLMALELTSHAGLNGTTATFSQLAGQFRGASSDMSAVAAGADERIASALANVSGTVSSFSELVLGAKDTTVETDQASASTIKDATAYPARQGQQTDHVVPLSILLSVQ</sequence>
<dbReference type="EMBL" id="BAFD01000009">
    <property type="protein sequence ID" value="GAB42146.1"/>
    <property type="molecule type" value="Genomic_DNA"/>
</dbReference>
<protein>
    <submittedName>
        <fullName evidence="1">Uncharacterized protein</fullName>
    </submittedName>
</protein>
<evidence type="ECO:0000313" key="1">
    <source>
        <dbReference type="EMBL" id="GAB42146.1"/>
    </source>
</evidence>
<keyword evidence="2" id="KW-1185">Reference proteome</keyword>
<proteinExistence type="predicted"/>
<reference evidence="1 2" key="1">
    <citation type="submission" date="2012-02" db="EMBL/GenBank/DDBJ databases">
        <title>Whole genome shotgun sequence of Gordonia terrae NBRC 100016.</title>
        <authorList>
            <person name="Takarada H."/>
            <person name="Hosoyama A."/>
            <person name="Tsuchikane K."/>
            <person name="Katsumata H."/>
            <person name="Yamazaki S."/>
            <person name="Fujita N."/>
        </authorList>
    </citation>
    <scope>NUCLEOTIDE SEQUENCE [LARGE SCALE GENOMIC DNA]</scope>
    <source>
        <strain evidence="1 2">NBRC 100016</strain>
    </source>
</reference>
<comment type="caution">
    <text evidence="1">The sequence shown here is derived from an EMBL/GenBank/DDBJ whole genome shotgun (WGS) entry which is preliminary data.</text>
</comment>
<organism evidence="1 2">
    <name type="scientific">Gordonia terrae NBRC 100016</name>
    <dbReference type="NCBI Taxonomy" id="1089454"/>
    <lineage>
        <taxon>Bacteria</taxon>
        <taxon>Bacillati</taxon>
        <taxon>Actinomycetota</taxon>
        <taxon>Actinomycetes</taxon>
        <taxon>Mycobacteriales</taxon>
        <taxon>Gordoniaceae</taxon>
        <taxon>Gordonia</taxon>
    </lineage>
</organism>
<dbReference type="RefSeq" id="WP_004018968.1">
    <property type="nucleotide sequence ID" value="NZ_BAFD01000009.1"/>
</dbReference>
<evidence type="ECO:0000313" key="2">
    <source>
        <dbReference type="Proteomes" id="UP000004881"/>
    </source>
</evidence>
<dbReference type="Proteomes" id="UP000004881">
    <property type="component" value="Unassembled WGS sequence"/>
</dbReference>
<name>A0ABQ0H8E5_9ACTN</name>